<dbReference type="Gramene" id="PRQ23805">
    <property type="protein sequence ID" value="PRQ23805"/>
    <property type="gene ID" value="RchiOBHm_Chr6g0265441"/>
</dbReference>
<dbReference type="InterPro" id="IPR001810">
    <property type="entry name" value="F-box_dom"/>
</dbReference>
<dbReference type="Pfam" id="PF24758">
    <property type="entry name" value="LRR_At5g56370"/>
    <property type="match status" value="1"/>
</dbReference>
<sequence length="418" mass="47881">MAVSTSLPHFPDLVMHQIILRLPTKPAIRMSSLSKQWEGVWSALHVLDFDEGDLPHGNDDNDHHTKFINILVRYLEFRKKDKQQPVLDKFRLHMASYMFGEDDSVIAKLLSNSFQRNVKELDVSLRSKHKEVNWYYCLSPGALVNAKSITALNLECLMIKDIDSAETEPLCPSLKILSLKNVHFNPKALLDLILGCPSVKCLSLTSCSFDPPVFQISSSSLRSLEVKNCNAQSLLVDRTRDLESFTFVSNFLLLETIILKDTVNLKKIKMRAQHLKYFGLLGCHNNLNATVSTPNLHQFDIFAYLTSKVSINAPNLCLARITLREEEFSTFNQEWKHFATFSDFLKAFGCSNNIILYISDFKVYIYQHILCRFSSVRFLFVICNICVHVDCVDLYLCMSSCQLAFVILHHLLFAKHFI</sequence>
<dbReference type="STRING" id="74649.A0A2P6PPE3"/>
<evidence type="ECO:0000313" key="3">
    <source>
        <dbReference type="EMBL" id="PRQ23805.1"/>
    </source>
</evidence>
<dbReference type="SUPFAM" id="SSF52058">
    <property type="entry name" value="L domain-like"/>
    <property type="match status" value="1"/>
</dbReference>
<reference evidence="3 4" key="1">
    <citation type="journal article" date="2018" name="Nat. Genet.">
        <title>The Rosa genome provides new insights in the design of modern roses.</title>
        <authorList>
            <person name="Bendahmane M."/>
        </authorList>
    </citation>
    <scope>NUCLEOTIDE SEQUENCE [LARGE SCALE GENOMIC DNA]</scope>
    <source>
        <strain evidence="4">cv. Old Blush</strain>
    </source>
</reference>
<dbReference type="EMBL" id="PDCK01000044">
    <property type="protein sequence ID" value="PRQ23805.1"/>
    <property type="molecule type" value="Genomic_DNA"/>
</dbReference>
<protein>
    <submittedName>
        <fullName evidence="3">Putative leucine-rich repeat domain, L domain-containing protein</fullName>
    </submittedName>
</protein>
<dbReference type="InterPro" id="IPR050232">
    <property type="entry name" value="FBL13/AtMIF1-like"/>
</dbReference>
<dbReference type="InterPro" id="IPR032675">
    <property type="entry name" value="LRR_dom_sf"/>
</dbReference>
<dbReference type="PANTHER" id="PTHR31900:SF34">
    <property type="entry name" value="EMB|CAB62440.1-RELATED"/>
    <property type="match status" value="1"/>
</dbReference>
<dbReference type="InterPro" id="IPR055411">
    <property type="entry name" value="LRR_FXL15/At3g58940/PEG3-like"/>
</dbReference>
<comment type="caution">
    <text evidence="3">The sequence shown here is derived from an EMBL/GenBank/DDBJ whole genome shotgun (WGS) entry which is preliminary data.</text>
</comment>
<accession>A0A2P6PPE3</accession>
<feature type="domain" description="F-box" evidence="1">
    <location>
        <begin position="8"/>
        <end position="42"/>
    </location>
</feature>
<dbReference type="PANTHER" id="PTHR31900">
    <property type="entry name" value="F-BOX/RNI SUPERFAMILY PROTEIN-RELATED"/>
    <property type="match status" value="1"/>
</dbReference>
<proteinExistence type="predicted"/>
<feature type="domain" description="F-box/LRR-repeat protein 15/At3g58940/PEG3-like LRR" evidence="2">
    <location>
        <begin position="108"/>
        <end position="284"/>
    </location>
</feature>
<dbReference type="Pfam" id="PF00646">
    <property type="entry name" value="F-box"/>
    <property type="match status" value="1"/>
</dbReference>
<gene>
    <name evidence="3" type="ORF">RchiOBHm_Chr6g0265441</name>
</gene>
<dbReference type="AlphaFoldDB" id="A0A2P6PPE3"/>
<name>A0A2P6PPE3_ROSCH</name>
<organism evidence="3 4">
    <name type="scientific">Rosa chinensis</name>
    <name type="common">China rose</name>
    <dbReference type="NCBI Taxonomy" id="74649"/>
    <lineage>
        <taxon>Eukaryota</taxon>
        <taxon>Viridiplantae</taxon>
        <taxon>Streptophyta</taxon>
        <taxon>Embryophyta</taxon>
        <taxon>Tracheophyta</taxon>
        <taxon>Spermatophyta</taxon>
        <taxon>Magnoliopsida</taxon>
        <taxon>eudicotyledons</taxon>
        <taxon>Gunneridae</taxon>
        <taxon>Pentapetalae</taxon>
        <taxon>rosids</taxon>
        <taxon>fabids</taxon>
        <taxon>Rosales</taxon>
        <taxon>Rosaceae</taxon>
        <taxon>Rosoideae</taxon>
        <taxon>Rosoideae incertae sedis</taxon>
        <taxon>Rosa</taxon>
    </lineage>
</organism>
<evidence type="ECO:0000313" key="4">
    <source>
        <dbReference type="Proteomes" id="UP000238479"/>
    </source>
</evidence>
<evidence type="ECO:0000259" key="2">
    <source>
        <dbReference type="Pfam" id="PF24758"/>
    </source>
</evidence>
<dbReference type="Proteomes" id="UP000238479">
    <property type="component" value="Chromosome 6"/>
</dbReference>
<evidence type="ECO:0000259" key="1">
    <source>
        <dbReference type="Pfam" id="PF00646"/>
    </source>
</evidence>
<dbReference type="Gene3D" id="3.80.10.10">
    <property type="entry name" value="Ribonuclease Inhibitor"/>
    <property type="match status" value="1"/>
</dbReference>
<keyword evidence="4" id="KW-1185">Reference proteome</keyword>